<keyword evidence="3" id="KW-1185">Reference proteome</keyword>
<dbReference type="PANTHER" id="PTHR36001:SF2">
    <property type="entry name" value="CTAGE FAMILY PROTEIN-RELATED"/>
    <property type="match status" value="1"/>
</dbReference>
<accession>A0AAV3RN63</accession>
<dbReference type="EMBL" id="BAABME010010575">
    <property type="protein sequence ID" value="GAA0179973.1"/>
    <property type="molecule type" value="Genomic_DNA"/>
</dbReference>
<protein>
    <submittedName>
        <fullName evidence="2">Uncharacterized protein</fullName>
    </submittedName>
</protein>
<keyword evidence="1" id="KW-0175">Coiled coil</keyword>
<dbReference type="InterPro" id="IPR053327">
    <property type="entry name" value="KIP"/>
</dbReference>
<gene>
    <name evidence="2" type="ORF">LIER_30049</name>
</gene>
<evidence type="ECO:0000313" key="2">
    <source>
        <dbReference type="EMBL" id="GAA0179973.1"/>
    </source>
</evidence>
<organism evidence="2 3">
    <name type="scientific">Lithospermum erythrorhizon</name>
    <name type="common">Purple gromwell</name>
    <name type="synonym">Lithospermum officinale var. erythrorhizon</name>
    <dbReference type="NCBI Taxonomy" id="34254"/>
    <lineage>
        <taxon>Eukaryota</taxon>
        <taxon>Viridiplantae</taxon>
        <taxon>Streptophyta</taxon>
        <taxon>Embryophyta</taxon>
        <taxon>Tracheophyta</taxon>
        <taxon>Spermatophyta</taxon>
        <taxon>Magnoliopsida</taxon>
        <taxon>eudicotyledons</taxon>
        <taxon>Gunneridae</taxon>
        <taxon>Pentapetalae</taxon>
        <taxon>asterids</taxon>
        <taxon>lamiids</taxon>
        <taxon>Boraginales</taxon>
        <taxon>Boraginaceae</taxon>
        <taxon>Boraginoideae</taxon>
        <taxon>Lithospermeae</taxon>
        <taxon>Lithospermum</taxon>
    </lineage>
</organism>
<feature type="coiled-coil region" evidence="1">
    <location>
        <begin position="21"/>
        <end position="69"/>
    </location>
</feature>
<dbReference type="AlphaFoldDB" id="A0AAV3RN63"/>
<sequence length="271" mass="30323">MAGNDSQRHLFSLIRDFATEKSQGEHRVTNLKKKIGELQSELDSTTADLEEAKNLKEAIEQEVKGYEVEFAVNGASLQALQARLVSIQDELSAIGSDVETLKDEEGIVRDQFLQEMFDLNAVIRNFQNSISSLDANENSGTTSIDGQQFTDMDDISTTTRDLEIQLTEVISQTSKEEQSYQMEQDVHKQVLQELSQLQRKASFIEAIMRESTDTMAMFLSHPVSLTLNKQTSEIEESAAILSDELQKKILCPKCNTDNSEAFGLILQTEGC</sequence>
<dbReference type="Gene3D" id="1.20.5.340">
    <property type="match status" value="1"/>
</dbReference>
<dbReference type="PANTHER" id="PTHR36001">
    <property type="entry name" value="CTAGE FAMILY PROTEIN-RELATED"/>
    <property type="match status" value="1"/>
</dbReference>
<comment type="caution">
    <text evidence="2">The sequence shown here is derived from an EMBL/GenBank/DDBJ whole genome shotgun (WGS) entry which is preliminary data.</text>
</comment>
<evidence type="ECO:0000313" key="3">
    <source>
        <dbReference type="Proteomes" id="UP001454036"/>
    </source>
</evidence>
<reference evidence="2 3" key="1">
    <citation type="submission" date="2024-01" db="EMBL/GenBank/DDBJ databases">
        <title>The complete chloroplast genome sequence of Lithospermum erythrorhizon: insights into the phylogenetic relationship among Boraginaceae species and the maternal lineages of purple gromwells.</title>
        <authorList>
            <person name="Okada T."/>
            <person name="Watanabe K."/>
        </authorList>
    </citation>
    <scope>NUCLEOTIDE SEQUENCE [LARGE SCALE GENOMIC DNA]</scope>
</reference>
<dbReference type="Proteomes" id="UP001454036">
    <property type="component" value="Unassembled WGS sequence"/>
</dbReference>
<name>A0AAV3RN63_LITER</name>
<proteinExistence type="predicted"/>
<evidence type="ECO:0000256" key="1">
    <source>
        <dbReference type="SAM" id="Coils"/>
    </source>
</evidence>